<dbReference type="GO" id="GO:0016020">
    <property type="term" value="C:membrane"/>
    <property type="evidence" value="ECO:0007669"/>
    <property type="project" value="UniProtKB-SubCell"/>
</dbReference>
<evidence type="ECO:0000256" key="5">
    <source>
        <dbReference type="SAM" id="Phobius"/>
    </source>
</evidence>
<evidence type="ECO:0008006" key="7">
    <source>
        <dbReference type="Google" id="ProtNLM"/>
    </source>
</evidence>
<keyword evidence="2 5" id="KW-0812">Transmembrane</keyword>
<accession>X0Y6D1</accession>
<reference evidence="6" key="1">
    <citation type="journal article" date="2014" name="Front. Microbiol.">
        <title>High frequency of phylogenetically diverse reductive dehalogenase-homologous genes in deep subseafloor sedimentary metagenomes.</title>
        <authorList>
            <person name="Kawai M."/>
            <person name="Futagami T."/>
            <person name="Toyoda A."/>
            <person name="Takaki Y."/>
            <person name="Nishi S."/>
            <person name="Hori S."/>
            <person name="Arai W."/>
            <person name="Tsubouchi T."/>
            <person name="Morono Y."/>
            <person name="Uchiyama I."/>
            <person name="Ito T."/>
            <person name="Fujiyama A."/>
            <person name="Inagaki F."/>
            <person name="Takami H."/>
        </authorList>
    </citation>
    <scope>NUCLEOTIDE SEQUENCE</scope>
    <source>
        <strain evidence="6">Expedition CK06-06</strain>
    </source>
</reference>
<organism evidence="6">
    <name type="scientific">marine sediment metagenome</name>
    <dbReference type="NCBI Taxonomy" id="412755"/>
    <lineage>
        <taxon>unclassified sequences</taxon>
        <taxon>metagenomes</taxon>
        <taxon>ecological metagenomes</taxon>
    </lineage>
</organism>
<sequence length="83" mass="8706">MTITHIIILLATGIGVGFAGGLLGLGGCFIMTPVQYMMFIGMGIPADMAIKLAFGTNLLVVLPTAASGAWRHNRMGAVWWKAA</sequence>
<evidence type="ECO:0000256" key="2">
    <source>
        <dbReference type="ARBA" id="ARBA00022692"/>
    </source>
</evidence>
<comment type="caution">
    <text evidence="6">The sequence shown here is derived from an EMBL/GenBank/DDBJ whole genome shotgun (WGS) entry which is preliminary data.</text>
</comment>
<comment type="subcellular location">
    <subcellularLocation>
        <location evidence="1">Membrane</location>
        <topology evidence="1">Multi-pass membrane protein</topology>
    </subcellularLocation>
</comment>
<proteinExistence type="predicted"/>
<dbReference type="Pfam" id="PF01925">
    <property type="entry name" value="TauE"/>
    <property type="match status" value="1"/>
</dbReference>
<feature type="non-terminal residue" evidence="6">
    <location>
        <position position="83"/>
    </location>
</feature>
<dbReference type="EMBL" id="BARS01050004">
    <property type="protein sequence ID" value="GAG44268.1"/>
    <property type="molecule type" value="Genomic_DNA"/>
</dbReference>
<dbReference type="InterPro" id="IPR002781">
    <property type="entry name" value="TM_pro_TauE-like"/>
</dbReference>
<keyword evidence="3 5" id="KW-1133">Transmembrane helix</keyword>
<gene>
    <name evidence="6" type="ORF">S01H1_74720</name>
</gene>
<dbReference type="AlphaFoldDB" id="X0Y6D1"/>
<dbReference type="PANTHER" id="PTHR43483">
    <property type="entry name" value="MEMBRANE TRANSPORTER PROTEIN HI_0806-RELATED"/>
    <property type="match status" value="1"/>
</dbReference>
<evidence type="ECO:0000256" key="1">
    <source>
        <dbReference type="ARBA" id="ARBA00004141"/>
    </source>
</evidence>
<keyword evidence="4 5" id="KW-0472">Membrane</keyword>
<evidence type="ECO:0000256" key="3">
    <source>
        <dbReference type="ARBA" id="ARBA00022989"/>
    </source>
</evidence>
<name>X0Y6D1_9ZZZZ</name>
<feature type="transmembrane region" description="Helical" evidence="5">
    <location>
        <begin position="6"/>
        <end position="31"/>
    </location>
</feature>
<protein>
    <recommendedName>
        <fullName evidence="7">Membrane transporter protein</fullName>
    </recommendedName>
</protein>
<evidence type="ECO:0000256" key="4">
    <source>
        <dbReference type="ARBA" id="ARBA00023136"/>
    </source>
</evidence>
<dbReference type="PANTHER" id="PTHR43483:SF3">
    <property type="entry name" value="MEMBRANE TRANSPORTER PROTEIN HI_0806-RELATED"/>
    <property type="match status" value="1"/>
</dbReference>
<evidence type="ECO:0000313" key="6">
    <source>
        <dbReference type="EMBL" id="GAG44268.1"/>
    </source>
</evidence>